<evidence type="ECO:0000313" key="2">
    <source>
        <dbReference type="EMBL" id="KAJ4490810.1"/>
    </source>
</evidence>
<feature type="region of interest" description="Disordered" evidence="1">
    <location>
        <begin position="143"/>
        <end position="268"/>
    </location>
</feature>
<organism evidence="2 3">
    <name type="scientific">Lentinula aciculospora</name>
    <dbReference type="NCBI Taxonomy" id="153920"/>
    <lineage>
        <taxon>Eukaryota</taxon>
        <taxon>Fungi</taxon>
        <taxon>Dikarya</taxon>
        <taxon>Basidiomycota</taxon>
        <taxon>Agaricomycotina</taxon>
        <taxon>Agaricomycetes</taxon>
        <taxon>Agaricomycetidae</taxon>
        <taxon>Agaricales</taxon>
        <taxon>Marasmiineae</taxon>
        <taxon>Omphalotaceae</taxon>
        <taxon>Lentinula</taxon>
    </lineage>
</organism>
<feature type="compositionally biased region" description="Basic and acidic residues" evidence="1">
    <location>
        <begin position="161"/>
        <end position="182"/>
    </location>
</feature>
<evidence type="ECO:0000256" key="1">
    <source>
        <dbReference type="SAM" id="MobiDB-lite"/>
    </source>
</evidence>
<evidence type="ECO:0000313" key="3">
    <source>
        <dbReference type="Proteomes" id="UP001150266"/>
    </source>
</evidence>
<dbReference type="EMBL" id="JAOTPV010000001">
    <property type="protein sequence ID" value="KAJ4490810.1"/>
    <property type="molecule type" value="Genomic_DNA"/>
</dbReference>
<feature type="compositionally biased region" description="Polar residues" evidence="1">
    <location>
        <begin position="248"/>
        <end position="268"/>
    </location>
</feature>
<proteinExistence type="predicted"/>
<name>A0A9W9DY44_9AGAR</name>
<sequence length="268" mass="29671">MNIDFRYGSVTRRVHWTAQSLEGWIRVNCSAMNYHNWVSSRIMDMRQKIGHAAALLSSIGSSIMAQPGDPLFFSNQPGSRSFYSLGASTETHHPTHSTSSVVMPATVGIPWAGPASDALSAQSSGVELERAYSSFWSGLEKDDGLNPESQSLVTTPAASTKEQKRNARRGTKDWINEQEEHMKRRSKYMLRAEEPDDSDDTDIGNDTDCDEPIARGVRHGGAPIIPMERRSNSVPTLLDAPPLHHWRSNSALLSNHSWTNSKSRGQIP</sequence>
<gene>
    <name evidence="2" type="ORF">J3R30DRAFT_138050</name>
</gene>
<accession>A0A9W9DY44</accession>
<feature type="compositionally biased region" description="Polar residues" evidence="1">
    <location>
        <begin position="147"/>
        <end position="160"/>
    </location>
</feature>
<comment type="caution">
    <text evidence="2">The sequence shown here is derived from an EMBL/GenBank/DDBJ whole genome shotgun (WGS) entry which is preliminary data.</text>
</comment>
<dbReference type="Proteomes" id="UP001150266">
    <property type="component" value="Unassembled WGS sequence"/>
</dbReference>
<dbReference type="OrthoDB" id="10519355at2759"/>
<protein>
    <submittedName>
        <fullName evidence="2">Uncharacterized protein</fullName>
    </submittedName>
</protein>
<feature type="compositionally biased region" description="Acidic residues" evidence="1">
    <location>
        <begin position="194"/>
        <end position="211"/>
    </location>
</feature>
<dbReference type="AlphaFoldDB" id="A0A9W9DY44"/>
<keyword evidence="3" id="KW-1185">Reference proteome</keyword>
<reference evidence="2" key="1">
    <citation type="submission" date="2022-08" db="EMBL/GenBank/DDBJ databases">
        <title>A Global Phylogenomic Analysis of the Shiitake Genus Lentinula.</title>
        <authorList>
            <consortium name="DOE Joint Genome Institute"/>
            <person name="Sierra-Patev S."/>
            <person name="Min B."/>
            <person name="Naranjo-Ortiz M."/>
            <person name="Looney B."/>
            <person name="Konkel Z."/>
            <person name="Slot J.C."/>
            <person name="Sakamoto Y."/>
            <person name="Steenwyk J.L."/>
            <person name="Rokas A."/>
            <person name="Carro J."/>
            <person name="Camarero S."/>
            <person name="Ferreira P."/>
            <person name="Molpeceres G."/>
            <person name="Ruiz-Duenas F.J."/>
            <person name="Serrano A."/>
            <person name="Henrissat B."/>
            <person name="Drula E."/>
            <person name="Hughes K.W."/>
            <person name="Mata J.L."/>
            <person name="Ishikawa N.K."/>
            <person name="Vargas-Isla R."/>
            <person name="Ushijima S."/>
            <person name="Smith C.A."/>
            <person name="Ahrendt S."/>
            <person name="Andreopoulos W."/>
            <person name="He G."/>
            <person name="Labutti K."/>
            <person name="Lipzen A."/>
            <person name="Ng V."/>
            <person name="Riley R."/>
            <person name="Sandor L."/>
            <person name="Barry K."/>
            <person name="Martinez A.T."/>
            <person name="Xiao Y."/>
            <person name="Gibbons J.G."/>
            <person name="Terashima K."/>
            <person name="Grigoriev I.V."/>
            <person name="Hibbett D.S."/>
        </authorList>
    </citation>
    <scope>NUCLEOTIDE SEQUENCE</scope>
    <source>
        <strain evidence="2">JLM2183</strain>
    </source>
</reference>